<evidence type="ECO:0000256" key="2">
    <source>
        <dbReference type="ARBA" id="ARBA00022475"/>
    </source>
</evidence>
<dbReference type="Pfam" id="PF02537">
    <property type="entry name" value="CRCB"/>
    <property type="match status" value="1"/>
</dbReference>
<evidence type="ECO:0000256" key="10">
    <source>
        <dbReference type="HAMAP-Rule" id="MF_00454"/>
    </source>
</evidence>
<organism evidence="11 12">
    <name type="scientific">Brachybacterium muris UCD-AY4</name>
    <dbReference type="NCBI Taxonomy" id="1249481"/>
    <lineage>
        <taxon>Bacteria</taxon>
        <taxon>Bacillati</taxon>
        <taxon>Actinomycetota</taxon>
        <taxon>Actinomycetes</taxon>
        <taxon>Micrococcales</taxon>
        <taxon>Dermabacteraceae</taxon>
        <taxon>Brachybacterium</taxon>
    </lineage>
</organism>
<dbReference type="GO" id="GO:0046872">
    <property type="term" value="F:metal ion binding"/>
    <property type="evidence" value="ECO:0007669"/>
    <property type="project" value="UniProtKB-KW"/>
</dbReference>
<keyword evidence="6 10" id="KW-0407">Ion channel</keyword>
<evidence type="ECO:0000256" key="4">
    <source>
        <dbReference type="ARBA" id="ARBA00022989"/>
    </source>
</evidence>
<reference evidence="11 12" key="1">
    <citation type="journal article" date="2013" name="Genome Announc.">
        <title>Draft genome sequence of an Actinobacterium, Brachybacterium muris strain UCD-AY4.</title>
        <authorList>
            <person name="Lo J.R."/>
            <person name="Lang J.M."/>
            <person name="Darling A.E."/>
            <person name="Eisen J.A."/>
            <person name="Coil D.A."/>
        </authorList>
    </citation>
    <scope>NUCLEOTIDE SEQUENCE [LARGE SCALE GENOMIC DNA]</scope>
    <source>
        <strain evidence="11 12">UCD-AY4</strain>
    </source>
</reference>
<dbReference type="InterPro" id="IPR003691">
    <property type="entry name" value="FluC"/>
</dbReference>
<keyword evidence="4 10" id="KW-1133">Transmembrane helix</keyword>
<dbReference type="EMBL" id="AORC01000002">
    <property type="protein sequence ID" value="EYT50949.1"/>
    <property type="molecule type" value="Genomic_DNA"/>
</dbReference>
<dbReference type="PANTHER" id="PTHR28259:SF1">
    <property type="entry name" value="FLUORIDE EXPORT PROTEIN 1-RELATED"/>
    <property type="match status" value="1"/>
</dbReference>
<feature type="transmembrane region" description="Helical" evidence="10">
    <location>
        <begin position="114"/>
        <end position="137"/>
    </location>
</feature>
<dbReference type="HAMAP" id="MF_00454">
    <property type="entry name" value="FluC"/>
    <property type="match status" value="1"/>
</dbReference>
<keyword evidence="10" id="KW-0479">Metal-binding</keyword>
<gene>
    <name evidence="10" type="primary">fluC</name>
    <name evidence="10" type="synonym">crcB</name>
    <name evidence="11" type="ORF">D641_0100245</name>
</gene>
<evidence type="ECO:0000256" key="3">
    <source>
        <dbReference type="ARBA" id="ARBA00022692"/>
    </source>
</evidence>
<keyword evidence="10" id="KW-0813">Transport</keyword>
<keyword evidence="3 10" id="KW-0812">Transmembrane</keyword>
<dbReference type="RefSeq" id="WP_017824367.1">
    <property type="nucleotide sequence ID" value="NZ_KB403091.1"/>
</dbReference>
<comment type="activity regulation">
    <text evidence="10">Na(+) is not transported, but it plays an essential structural role and its presence is essential for fluoride channel function.</text>
</comment>
<keyword evidence="2 10" id="KW-1003">Cell membrane</keyword>
<feature type="transmembrane region" description="Helical" evidence="10">
    <location>
        <begin position="55"/>
        <end position="74"/>
    </location>
</feature>
<comment type="subcellular location">
    <subcellularLocation>
        <location evidence="1 10">Cell membrane</location>
        <topology evidence="1 10">Multi-pass membrane protein</topology>
    </subcellularLocation>
</comment>
<keyword evidence="10" id="KW-0915">Sodium</keyword>
<evidence type="ECO:0000256" key="1">
    <source>
        <dbReference type="ARBA" id="ARBA00004651"/>
    </source>
</evidence>
<evidence type="ECO:0000313" key="12">
    <source>
        <dbReference type="Proteomes" id="UP000019754"/>
    </source>
</evidence>
<sequence>MTLLLSALAVVIGGALGATARWGIAEFMTRRSAARQQAGRAAPATGLELVPWPTFIANILACLLLGILVMRLGAVGGSAELAFMLLGVGFCGALSTVSTAALDVVNLVRRGATVLGLAYVLLTVGTGMAALWLGLVIGS</sequence>
<dbReference type="PANTHER" id="PTHR28259">
    <property type="entry name" value="FLUORIDE EXPORT PROTEIN 1-RELATED"/>
    <property type="match status" value="1"/>
</dbReference>
<dbReference type="STRING" id="1249481.D641_0100245"/>
<evidence type="ECO:0000256" key="5">
    <source>
        <dbReference type="ARBA" id="ARBA00023136"/>
    </source>
</evidence>
<dbReference type="OrthoDB" id="5148600at2"/>
<comment type="caution">
    <text evidence="11">The sequence shown here is derived from an EMBL/GenBank/DDBJ whole genome shotgun (WGS) entry which is preliminary data.</text>
</comment>
<dbReference type="HOGENOM" id="CLU_114342_2_1_11"/>
<dbReference type="GO" id="GO:0005886">
    <property type="term" value="C:plasma membrane"/>
    <property type="evidence" value="ECO:0007669"/>
    <property type="project" value="UniProtKB-SubCell"/>
</dbReference>
<keyword evidence="10" id="KW-0406">Ion transport</keyword>
<keyword evidence="5 10" id="KW-0472">Membrane</keyword>
<feature type="binding site" evidence="10">
    <location>
        <position position="92"/>
    </location>
    <ligand>
        <name>Na(+)</name>
        <dbReference type="ChEBI" id="CHEBI:29101"/>
        <note>structural</note>
    </ligand>
</feature>
<evidence type="ECO:0000256" key="6">
    <source>
        <dbReference type="ARBA" id="ARBA00023303"/>
    </source>
</evidence>
<feature type="binding site" evidence="10">
    <location>
        <position position="95"/>
    </location>
    <ligand>
        <name>Na(+)</name>
        <dbReference type="ChEBI" id="CHEBI:29101"/>
        <note>structural</note>
    </ligand>
</feature>
<evidence type="ECO:0000256" key="8">
    <source>
        <dbReference type="ARBA" id="ARBA00035585"/>
    </source>
</evidence>
<evidence type="ECO:0000313" key="11">
    <source>
        <dbReference type="EMBL" id="EYT50949.1"/>
    </source>
</evidence>
<name>A0A022KYP2_9MICO</name>
<comment type="catalytic activity">
    <reaction evidence="8">
        <text>fluoride(in) = fluoride(out)</text>
        <dbReference type="Rhea" id="RHEA:76159"/>
        <dbReference type="ChEBI" id="CHEBI:17051"/>
    </reaction>
    <physiologicalReaction direction="left-to-right" evidence="8">
        <dbReference type="Rhea" id="RHEA:76160"/>
    </physiologicalReaction>
</comment>
<keyword evidence="12" id="KW-1185">Reference proteome</keyword>
<comment type="function">
    <text evidence="9 10">Fluoride-specific ion channel. Important for reducing fluoride concentration in the cell, thus reducing its toxicity.</text>
</comment>
<evidence type="ECO:0000256" key="7">
    <source>
        <dbReference type="ARBA" id="ARBA00035120"/>
    </source>
</evidence>
<dbReference type="Proteomes" id="UP000019754">
    <property type="component" value="Unassembled WGS sequence"/>
</dbReference>
<protein>
    <recommendedName>
        <fullName evidence="10">Fluoride-specific ion channel FluC</fullName>
    </recommendedName>
</protein>
<dbReference type="GO" id="GO:0140114">
    <property type="term" value="P:cellular detoxification of fluoride"/>
    <property type="evidence" value="ECO:0007669"/>
    <property type="project" value="UniProtKB-UniRule"/>
</dbReference>
<dbReference type="AlphaFoldDB" id="A0A022KYP2"/>
<feature type="transmembrane region" description="Helical" evidence="10">
    <location>
        <begin position="81"/>
        <end position="102"/>
    </location>
</feature>
<comment type="similarity">
    <text evidence="7 10">Belongs to the fluoride channel Fluc/FEX (TC 1.A.43) family.</text>
</comment>
<accession>A0A022KYP2</accession>
<dbReference type="GO" id="GO:0062054">
    <property type="term" value="F:fluoride channel activity"/>
    <property type="evidence" value="ECO:0007669"/>
    <property type="project" value="UniProtKB-UniRule"/>
</dbReference>
<evidence type="ECO:0000256" key="9">
    <source>
        <dbReference type="ARBA" id="ARBA00049940"/>
    </source>
</evidence>
<proteinExistence type="inferred from homology"/>